<reference evidence="6 7" key="1">
    <citation type="submission" date="2019-09" db="EMBL/GenBank/DDBJ databases">
        <title>Characterization of the phylogenetic diversity of two novel species belonging to the genus Bifidobacterium: Bifidobacterium cebidarum sp. nov. and Bifidobacterium leontopitheci sp. nov.</title>
        <authorList>
            <person name="Lugli G.A."/>
            <person name="Duranti S."/>
            <person name="Milani C."/>
            <person name="Turroni F."/>
            <person name="Ventura M."/>
        </authorList>
    </citation>
    <scope>NUCLEOTIDE SEQUENCE [LARGE SCALE GENOMIC DNA]</scope>
    <source>
        <strain evidence="6 7">DSM 100238</strain>
    </source>
</reference>
<dbReference type="Pfam" id="PF00126">
    <property type="entry name" value="HTH_1"/>
    <property type="match status" value="1"/>
</dbReference>
<keyword evidence="4" id="KW-0804">Transcription</keyword>
<evidence type="ECO:0000259" key="5">
    <source>
        <dbReference type="PROSITE" id="PS50931"/>
    </source>
</evidence>
<keyword evidence="7" id="KW-1185">Reference proteome</keyword>
<keyword evidence="3" id="KW-0238">DNA-binding</keyword>
<dbReference type="SUPFAM" id="SSF46785">
    <property type="entry name" value="Winged helix' DNA-binding domain"/>
    <property type="match status" value="1"/>
</dbReference>
<dbReference type="RefSeq" id="WP_167511118.1">
    <property type="nucleotide sequence ID" value="NZ_JBHLXF010000002.1"/>
</dbReference>
<evidence type="ECO:0000313" key="7">
    <source>
        <dbReference type="Proteomes" id="UP000440041"/>
    </source>
</evidence>
<evidence type="ECO:0000256" key="1">
    <source>
        <dbReference type="ARBA" id="ARBA00009437"/>
    </source>
</evidence>
<dbReference type="EMBL" id="WBSO01000016">
    <property type="protein sequence ID" value="KAB8294674.1"/>
    <property type="molecule type" value="Genomic_DNA"/>
</dbReference>
<dbReference type="InterPro" id="IPR000847">
    <property type="entry name" value="LysR_HTH_N"/>
</dbReference>
<evidence type="ECO:0000256" key="4">
    <source>
        <dbReference type="ARBA" id="ARBA00023163"/>
    </source>
</evidence>
<sequence length="313" mass="34027">MLNVWRLQLLMQFEVLGTMQQVSKIMNVSKSTVSQQLNALEHETGTVLFERAGRQVRLTAAGHDLAARIRPVLGQLEYIGNSLGKTNGEIAGTVRIAAFSSALERIVLPSVAVMQSGYPNLRILVQEMEPSESLPALDSHQIDIAVVAYLGLGGNLRRYDRMIHELGVDDLRILMPCEHRLAGRTVVNVEDLSEEVWAMESGGAYLPGYVESLCKAAGFSPKVGGLFTSYSAMQCAVATCGMVCALPTLAIDRHGGIAAVPLERAHRRRMFIVTRASQQMVQSIHTVATAIEQYASEVLDDDTGTNEDEAAMG</sequence>
<dbReference type="Gene3D" id="3.40.190.10">
    <property type="entry name" value="Periplasmic binding protein-like II"/>
    <property type="match status" value="2"/>
</dbReference>
<evidence type="ECO:0000313" key="6">
    <source>
        <dbReference type="EMBL" id="KAB8294674.1"/>
    </source>
</evidence>
<proteinExistence type="inferred from homology"/>
<accession>A0A6A2V6F9</accession>
<feature type="domain" description="HTH lysR-type" evidence="5">
    <location>
        <begin position="17"/>
        <end position="59"/>
    </location>
</feature>
<dbReference type="PROSITE" id="PS50931">
    <property type="entry name" value="HTH_LYSR"/>
    <property type="match status" value="1"/>
</dbReference>
<gene>
    <name evidence="6" type="ORF">DSM100238_1642</name>
</gene>
<dbReference type="SUPFAM" id="SSF53850">
    <property type="entry name" value="Periplasmic binding protein-like II"/>
    <property type="match status" value="1"/>
</dbReference>
<dbReference type="PANTHER" id="PTHR30346">
    <property type="entry name" value="TRANSCRIPTIONAL DUAL REGULATOR HCAR-RELATED"/>
    <property type="match status" value="1"/>
</dbReference>
<dbReference type="Proteomes" id="UP000440041">
    <property type="component" value="Unassembled WGS sequence"/>
</dbReference>
<dbReference type="Pfam" id="PF03466">
    <property type="entry name" value="LysR_substrate"/>
    <property type="match status" value="1"/>
</dbReference>
<keyword evidence="2" id="KW-0805">Transcription regulation</keyword>
<dbReference type="GO" id="GO:0032993">
    <property type="term" value="C:protein-DNA complex"/>
    <property type="evidence" value="ECO:0007669"/>
    <property type="project" value="TreeGrafter"/>
</dbReference>
<dbReference type="InterPro" id="IPR036388">
    <property type="entry name" value="WH-like_DNA-bd_sf"/>
</dbReference>
<evidence type="ECO:0000256" key="3">
    <source>
        <dbReference type="ARBA" id="ARBA00023125"/>
    </source>
</evidence>
<protein>
    <submittedName>
        <fullName evidence="6">LysR family transcriptional regulator</fullName>
    </submittedName>
</protein>
<dbReference type="PANTHER" id="PTHR30346:SF29">
    <property type="entry name" value="LYSR SUBSTRATE-BINDING"/>
    <property type="match status" value="1"/>
</dbReference>
<comment type="similarity">
    <text evidence="1">Belongs to the LysR transcriptional regulatory family.</text>
</comment>
<dbReference type="InterPro" id="IPR036390">
    <property type="entry name" value="WH_DNA-bd_sf"/>
</dbReference>
<dbReference type="GO" id="GO:0003700">
    <property type="term" value="F:DNA-binding transcription factor activity"/>
    <property type="evidence" value="ECO:0007669"/>
    <property type="project" value="InterPro"/>
</dbReference>
<comment type="caution">
    <text evidence="6">The sequence shown here is derived from an EMBL/GenBank/DDBJ whole genome shotgun (WGS) entry which is preliminary data.</text>
</comment>
<evidence type="ECO:0000256" key="2">
    <source>
        <dbReference type="ARBA" id="ARBA00023015"/>
    </source>
</evidence>
<name>A0A6A2V6F9_9BIFI</name>
<organism evidence="6 7">
    <name type="scientific">Bifidobacterium apri</name>
    <dbReference type="NCBI Taxonomy" id="1769423"/>
    <lineage>
        <taxon>Bacteria</taxon>
        <taxon>Bacillati</taxon>
        <taxon>Actinomycetota</taxon>
        <taxon>Actinomycetes</taxon>
        <taxon>Bifidobacteriales</taxon>
        <taxon>Bifidobacteriaceae</taxon>
        <taxon>Bifidobacterium</taxon>
    </lineage>
</organism>
<dbReference type="Gene3D" id="1.10.10.10">
    <property type="entry name" value="Winged helix-like DNA-binding domain superfamily/Winged helix DNA-binding domain"/>
    <property type="match status" value="1"/>
</dbReference>
<dbReference type="AlphaFoldDB" id="A0A6A2V6F9"/>
<dbReference type="GO" id="GO:0003677">
    <property type="term" value="F:DNA binding"/>
    <property type="evidence" value="ECO:0007669"/>
    <property type="project" value="UniProtKB-KW"/>
</dbReference>
<dbReference type="InterPro" id="IPR005119">
    <property type="entry name" value="LysR_subst-bd"/>
</dbReference>